<keyword evidence="2" id="KW-1185">Reference proteome</keyword>
<organism evidence="1 2">
    <name type="scientific">Lactobacillus colini</name>
    <dbReference type="NCBI Taxonomy" id="1819254"/>
    <lineage>
        <taxon>Bacteria</taxon>
        <taxon>Bacillati</taxon>
        <taxon>Bacillota</taxon>
        <taxon>Bacilli</taxon>
        <taxon>Lactobacillales</taxon>
        <taxon>Lactobacillaceae</taxon>
        <taxon>Lactobacillus</taxon>
    </lineage>
</organism>
<comment type="caution">
    <text evidence="1">The sequence shown here is derived from an EMBL/GenBank/DDBJ whole genome shotgun (WGS) entry which is preliminary data.</text>
</comment>
<protein>
    <recommendedName>
        <fullName evidence="3">XkdX family protein</fullName>
    </recommendedName>
</protein>
<dbReference type="EMBL" id="JAGGLU010000005">
    <property type="protein sequence ID" value="MBP2057911.1"/>
    <property type="molecule type" value="Genomic_DNA"/>
</dbReference>
<dbReference type="RefSeq" id="WP_209686656.1">
    <property type="nucleotide sequence ID" value="NZ_JAGGLU010000005.1"/>
</dbReference>
<dbReference type="Proteomes" id="UP001519292">
    <property type="component" value="Unassembled WGS sequence"/>
</dbReference>
<accession>A0ABS4ME32</accession>
<name>A0ABS4ME32_9LACO</name>
<evidence type="ECO:0000313" key="1">
    <source>
        <dbReference type="EMBL" id="MBP2057911.1"/>
    </source>
</evidence>
<gene>
    <name evidence="1" type="ORF">J2Z60_001086</name>
</gene>
<evidence type="ECO:0000313" key="2">
    <source>
        <dbReference type="Proteomes" id="UP001519292"/>
    </source>
</evidence>
<sequence length="56" mass="6525">MTNFLELIHENNVVFYTCGYAIGMYSKQEIADLIKRDILYQDDYKKIVGEDYPATA</sequence>
<reference evidence="1 2" key="1">
    <citation type="submission" date="2021-03" db="EMBL/GenBank/DDBJ databases">
        <title>Genomic Encyclopedia of Type Strains, Phase IV (KMG-IV): sequencing the most valuable type-strain genomes for metagenomic binning, comparative biology and taxonomic classification.</title>
        <authorList>
            <person name="Goeker M."/>
        </authorList>
    </citation>
    <scope>NUCLEOTIDE SEQUENCE [LARGE SCALE GENOMIC DNA]</scope>
    <source>
        <strain evidence="1 2">DSM 101872</strain>
    </source>
</reference>
<evidence type="ECO:0008006" key="3">
    <source>
        <dbReference type="Google" id="ProtNLM"/>
    </source>
</evidence>
<proteinExistence type="predicted"/>